<reference evidence="2 3" key="1">
    <citation type="submission" date="2024-01" db="EMBL/GenBank/DDBJ databases">
        <title>The genomes of 5 underutilized Papilionoideae crops provide insights into root nodulation and disease resistanc.</title>
        <authorList>
            <person name="Jiang F."/>
        </authorList>
    </citation>
    <scope>NUCLEOTIDE SEQUENCE [LARGE SCALE GENOMIC DNA]</scope>
    <source>
        <strain evidence="2">LVBAO_FW01</strain>
        <tissue evidence="2">Leaves</tissue>
    </source>
</reference>
<feature type="region of interest" description="Disordered" evidence="1">
    <location>
        <begin position="76"/>
        <end position="100"/>
    </location>
</feature>
<dbReference type="EMBL" id="JAYMYQ010000009">
    <property type="protein sequence ID" value="KAK7312854.1"/>
    <property type="molecule type" value="Genomic_DNA"/>
</dbReference>
<proteinExistence type="predicted"/>
<comment type="caution">
    <text evidence="2">The sequence shown here is derived from an EMBL/GenBank/DDBJ whole genome shotgun (WGS) entry which is preliminary data.</text>
</comment>
<name>A0AAN9K9P7_CANGL</name>
<keyword evidence="3" id="KW-1185">Reference proteome</keyword>
<sequence length="100" mass="11284">MEAINRANVIIVFDQSNKENVPPLCNTNKGKIPIPHAPTSFHKYGKQKPKRVPLADITNLFNNPTSTSTFTLPCQHPNGVSDLPRPPSVYDSRTLRMRFR</sequence>
<dbReference type="AlphaFoldDB" id="A0AAN9K9P7"/>
<gene>
    <name evidence="2" type="ORF">VNO77_37047</name>
</gene>
<evidence type="ECO:0000256" key="1">
    <source>
        <dbReference type="SAM" id="MobiDB-lite"/>
    </source>
</evidence>
<evidence type="ECO:0000313" key="2">
    <source>
        <dbReference type="EMBL" id="KAK7312854.1"/>
    </source>
</evidence>
<accession>A0AAN9K9P7</accession>
<evidence type="ECO:0000313" key="3">
    <source>
        <dbReference type="Proteomes" id="UP001367508"/>
    </source>
</evidence>
<dbReference type="Proteomes" id="UP001367508">
    <property type="component" value="Unassembled WGS sequence"/>
</dbReference>
<organism evidence="2 3">
    <name type="scientific">Canavalia gladiata</name>
    <name type="common">Sword bean</name>
    <name type="synonym">Dolichos gladiatus</name>
    <dbReference type="NCBI Taxonomy" id="3824"/>
    <lineage>
        <taxon>Eukaryota</taxon>
        <taxon>Viridiplantae</taxon>
        <taxon>Streptophyta</taxon>
        <taxon>Embryophyta</taxon>
        <taxon>Tracheophyta</taxon>
        <taxon>Spermatophyta</taxon>
        <taxon>Magnoliopsida</taxon>
        <taxon>eudicotyledons</taxon>
        <taxon>Gunneridae</taxon>
        <taxon>Pentapetalae</taxon>
        <taxon>rosids</taxon>
        <taxon>fabids</taxon>
        <taxon>Fabales</taxon>
        <taxon>Fabaceae</taxon>
        <taxon>Papilionoideae</taxon>
        <taxon>50 kb inversion clade</taxon>
        <taxon>NPAAA clade</taxon>
        <taxon>indigoferoid/millettioid clade</taxon>
        <taxon>Phaseoleae</taxon>
        <taxon>Canavalia</taxon>
    </lineage>
</organism>
<protein>
    <submittedName>
        <fullName evidence="2">Uncharacterized protein</fullName>
    </submittedName>
</protein>